<evidence type="ECO:0000313" key="2">
    <source>
        <dbReference type="Proteomes" id="UP000240987"/>
    </source>
</evidence>
<reference evidence="1 2" key="1">
    <citation type="submission" date="2018-01" db="EMBL/GenBank/DDBJ databases">
        <title>Whole genome sequencing of Histamine producing bacteria.</title>
        <authorList>
            <person name="Butler K."/>
        </authorList>
    </citation>
    <scope>NUCLEOTIDE SEQUENCE [LARGE SCALE GENOMIC DNA]</scope>
    <source>
        <strain evidence="1 2">JCM 12947</strain>
    </source>
</reference>
<keyword evidence="2" id="KW-1185">Reference proteome</keyword>
<evidence type="ECO:0000313" key="1">
    <source>
        <dbReference type="EMBL" id="PSU43039.1"/>
    </source>
</evidence>
<dbReference type="EMBL" id="PYMJ01000060">
    <property type="protein sequence ID" value="PSU43039.1"/>
    <property type="molecule type" value="Genomic_DNA"/>
</dbReference>
<protein>
    <submittedName>
        <fullName evidence="1">Uncharacterized protein</fullName>
    </submittedName>
</protein>
<name>A0A2T3J6B8_9GAMM</name>
<accession>A0A2T3J6B8</accession>
<sequence>MEVKLAEQYIAEVLKEKFGCEFEVCNADRHLSYRSTDYDFLFPVGLTYEPGEQSLKRKVNRWLSRDEGVIKPNSHIIYNGSGEIQSSSVIGGERFS</sequence>
<dbReference type="OrthoDB" id="5918994at2"/>
<organism evidence="1 2">
    <name type="scientific">Photobacterium frigidiphilum</name>
    <dbReference type="NCBI Taxonomy" id="264736"/>
    <lineage>
        <taxon>Bacteria</taxon>
        <taxon>Pseudomonadati</taxon>
        <taxon>Pseudomonadota</taxon>
        <taxon>Gammaproteobacteria</taxon>
        <taxon>Vibrionales</taxon>
        <taxon>Vibrionaceae</taxon>
        <taxon>Photobacterium</taxon>
    </lineage>
</organism>
<gene>
    <name evidence="1" type="ORF">C9J12_28435</name>
</gene>
<dbReference type="RefSeq" id="WP_107246529.1">
    <property type="nucleotide sequence ID" value="NZ_PYMJ01000060.1"/>
</dbReference>
<comment type="caution">
    <text evidence="1">The sequence shown here is derived from an EMBL/GenBank/DDBJ whole genome shotgun (WGS) entry which is preliminary data.</text>
</comment>
<dbReference type="Proteomes" id="UP000240987">
    <property type="component" value="Unassembled WGS sequence"/>
</dbReference>
<dbReference type="AlphaFoldDB" id="A0A2T3J6B8"/>
<proteinExistence type="predicted"/>